<organism evidence="1 2">
    <name type="scientific">Candidatus Kerfeldbacteria bacterium CG_4_10_14_0_8_um_filter_42_10</name>
    <dbReference type="NCBI Taxonomy" id="2014248"/>
    <lineage>
        <taxon>Bacteria</taxon>
        <taxon>Candidatus Kerfeldiibacteriota</taxon>
    </lineage>
</organism>
<feature type="non-terminal residue" evidence="1">
    <location>
        <position position="64"/>
    </location>
</feature>
<evidence type="ECO:0000313" key="2">
    <source>
        <dbReference type="Proteomes" id="UP000230779"/>
    </source>
</evidence>
<gene>
    <name evidence="1" type="ORF">COY66_06240</name>
</gene>
<dbReference type="EMBL" id="PFMD01000074">
    <property type="protein sequence ID" value="PIY95630.1"/>
    <property type="molecule type" value="Genomic_DNA"/>
</dbReference>
<accession>A0A2M7RFW7</accession>
<dbReference type="AlphaFoldDB" id="A0A2M7RFW7"/>
<dbReference type="Proteomes" id="UP000230779">
    <property type="component" value="Unassembled WGS sequence"/>
</dbReference>
<comment type="caution">
    <text evidence="1">The sequence shown here is derived from an EMBL/GenBank/DDBJ whole genome shotgun (WGS) entry which is preliminary data.</text>
</comment>
<protein>
    <submittedName>
        <fullName evidence="1">Uncharacterized protein</fullName>
    </submittedName>
</protein>
<evidence type="ECO:0000313" key="1">
    <source>
        <dbReference type="EMBL" id="PIY95630.1"/>
    </source>
</evidence>
<proteinExistence type="predicted"/>
<name>A0A2M7RFW7_9BACT</name>
<reference evidence="1 2" key="1">
    <citation type="submission" date="2017-09" db="EMBL/GenBank/DDBJ databases">
        <title>Depth-based differentiation of microbial function through sediment-hosted aquifers and enrichment of novel symbionts in the deep terrestrial subsurface.</title>
        <authorList>
            <person name="Probst A.J."/>
            <person name="Ladd B."/>
            <person name="Jarett J.K."/>
            <person name="Geller-Mcgrath D.E."/>
            <person name="Sieber C.M."/>
            <person name="Emerson J.B."/>
            <person name="Anantharaman K."/>
            <person name="Thomas B.C."/>
            <person name="Malmstrom R."/>
            <person name="Stieglmeier M."/>
            <person name="Klingl A."/>
            <person name="Woyke T."/>
            <person name="Ryan C.M."/>
            <person name="Banfield J.F."/>
        </authorList>
    </citation>
    <scope>NUCLEOTIDE SEQUENCE [LARGE SCALE GENOMIC DNA]</scope>
    <source>
        <strain evidence="1">CG_4_10_14_0_8_um_filter_42_10</strain>
    </source>
</reference>
<sequence>MTRSTIGVLELAFAGPLKLVEANGQEEQELPTVLEVIGRAGVSFNPATQRILCQPGSGYIFPCG</sequence>